<dbReference type="Proteomes" id="UP000694251">
    <property type="component" value="Chromosome 1"/>
</dbReference>
<evidence type="ECO:0000313" key="2">
    <source>
        <dbReference type="Proteomes" id="UP000694251"/>
    </source>
</evidence>
<dbReference type="EMBL" id="JAEFBJ010000001">
    <property type="protein sequence ID" value="KAG7655997.1"/>
    <property type="molecule type" value="Genomic_DNA"/>
</dbReference>
<proteinExistence type="predicted"/>
<sequence length="34" mass="3596">MLTRCDAVVEAVSGAGNVTGAVIGRFWFIFVCCC</sequence>
<dbReference type="OrthoDB" id="1022047at2759"/>
<organism evidence="1 2">
    <name type="scientific">Arabidopsis suecica</name>
    <name type="common">Swedish thale-cress</name>
    <name type="synonym">Cardaminopsis suecica</name>
    <dbReference type="NCBI Taxonomy" id="45249"/>
    <lineage>
        <taxon>Eukaryota</taxon>
        <taxon>Viridiplantae</taxon>
        <taxon>Streptophyta</taxon>
        <taxon>Embryophyta</taxon>
        <taxon>Tracheophyta</taxon>
        <taxon>Spermatophyta</taxon>
        <taxon>Magnoliopsida</taxon>
        <taxon>eudicotyledons</taxon>
        <taxon>Gunneridae</taxon>
        <taxon>Pentapetalae</taxon>
        <taxon>rosids</taxon>
        <taxon>malvids</taxon>
        <taxon>Brassicales</taxon>
        <taxon>Brassicaceae</taxon>
        <taxon>Camelineae</taxon>
        <taxon>Arabidopsis</taxon>
    </lineage>
</organism>
<protein>
    <submittedName>
        <fullName evidence="1">Uncharacterized protein</fullName>
    </submittedName>
</protein>
<gene>
    <name evidence="1" type="ORF">ISN44_As01g030200</name>
</gene>
<name>A0A8T2H9U3_ARASU</name>
<reference evidence="1 2" key="1">
    <citation type="submission" date="2020-12" db="EMBL/GenBank/DDBJ databases">
        <title>Concerted genomic and epigenomic changes stabilize Arabidopsis allopolyploids.</title>
        <authorList>
            <person name="Chen Z."/>
        </authorList>
    </citation>
    <scope>NUCLEOTIDE SEQUENCE [LARGE SCALE GENOMIC DNA]</scope>
    <source>
        <strain evidence="1">As9502</strain>
        <tissue evidence="1">Leaf</tissue>
    </source>
</reference>
<keyword evidence="2" id="KW-1185">Reference proteome</keyword>
<dbReference type="AlphaFoldDB" id="A0A8T2H9U3"/>
<evidence type="ECO:0000313" key="1">
    <source>
        <dbReference type="EMBL" id="KAG7655997.1"/>
    </source>
</evidence>
<comment type="caution">
    <text evidence="1">The sequence shown here is derived from an EMBL/GenBank/DDBJ whole genome shotgun (WGS) entry which is preliminary data.</text>
</comment>
<accession>A0A8T2H9U3</accession>